<dbReference type="Proteomes" id="UP000220353">
    <property type="component" value="Unassembled WGS sequence"/>
</dbReference>
<accession>A0A2A6M1Q8</accession>
<name>A0A2A6M1Q8_RHIFR</name>
<feature type="chain" id="PRO_5012585719" description="DUF1176 domain-containing protein" evidence="1">
    <location>
        <begin position="24"/>
        <end position="163"/>
    </location>
</feature>
<proteinExistence type="predicted"/>
<keyword evidence="1" id="KW-0732">Signal</keyword>
<dbReference type="RefSeq" id="WP_037435392.1">
    <property type="nucleotide sequence ID" value="NZ_NWTC01000005.1"/>
</dbReference>
<reference evidence="2 3" key="1">
    <citation type="submission" date="2017-09" db="EMBL/GenBank/DDBJ databases">
        <title>Comparative genomics of rhizobia isolated from Phaseolus vulgaris in China.</title>
        <authorList>
            <person name="Tong W."/>
        </authorList>
    </citation>
    <scope>NUCLEOTIDE SEQUENCE [LARGE SCALE GENOMIC DNA]</scope>
    <source>
        <strain evidence="2 3">PCH1</strain>
    </source>
</reference>
<feature type="signal peptide" evidence="1">
    <location>
        <begin position="1"/>
        <end position="23"/>
    </location>
</feature>
<dbReference type="EMBL" id="NWTC01000005">
    <property type="protein sequence ID" value="PDT48442.1"/>
    <property type="molecule type" value="Genomic_DNA"/>
</dbReference>
<dbReference type="AlphaFoldDB" id="A0A2A6M1Q8"/>
<evidence type="ECO:0000313" key="3">
    <source>
        <dbReference type="Proteomes" id="UP000220353"/>
    </source>
</evidence>
<sequence length="163" mass="17446">MRIGSIVLPVLAILSALSTGGRAQESIPYVDDRSDGAALVRSLYNAINRKEYARAYGYFGDAKPVGEFKAFADGYAKTEAVEVRIGEVTTEGAAGSIYAAVPVAIKSVEQEGRIRFFSGCYVARIINPSLQVPPFTPYQIETARLDEAEGPIEKAIPGVCNAP</sequence>
<protein>
    <recommendedName>
        <fullName evidence="4">DUF1176 domain-containing protein</fullName>
    </recommendedName>
</protein>
<gene>
    <name evidence="2" type="ORF">CO661_08150</name>
</gene>
<organism evidence="2 3">
    <name type="scientific">Rhizobium fredii</name>
    <name type="common">Sinorhizobium fredii</name>
    <dbReference type="NCBI Taxonomy" id="380"/>
    <lineage>
        <taxon>Bacteria</taxon>
        <taxon>Pseudomonadati</taxon>
        <taxon>Pseudomonadota</taxon>
        <taxon>Alphaproteobacteria</taxon>
        <taxon>Hyphomicrobiales</taxon>
        <taxon>Rhizobiaceae</taxon>
        <taxon>Sinorhizobium/Ensifer group</taxon>
        <taxon>Sinorhizobium</taxon>
    </lineage>
</organism>
<evidence type="ECO:0008006" key="4">
    <source>
        <dbReference type="Google" id="ProtNLM"/>
    </source>
</evidence>
<evidence type="ECO:0000256" key="1">
    <source>
        <dbReference type="SAM" id="SignalP"/>
    </source>
</evidence>
<evidence type="ECO:0000313" key="2">
    <source>
        <dbReference type="EMBL" id="PDT48442.1"/>
    </source>
</evidence>
<comment type="caution">
    <text evidence="2">The sequence shown here is derived from an EMBL/GenBank/DDBJ whole genome shotgun (WGS) entry which is preliminary data.</text>
</comment>